<name>B4H3Y2_DROPE</name>
<proteinExistence type="predicted"/>
<dbReference type="Proteomes" id="UP000008744">
    <property type="component" value="Unassembled WGS sequence"/>
</dbReference>
<protein>
    <submittedName>
        <fullName evidence="2">GL15264</fullName>
    </submittedName>
</protein>
<evidence type="ECO:0000256" key="1">
    <source>
        <dbReference type="SAM" id="MobiDB-lite"/>
    </source>
</evidence>
<dbReference type="HOGENOM" id="CLU_2457150_0_0_1"/>
<accession>B4H3Y2</accession>
<gene>
    <name evidence="2" type="primary">Dper\GL15264</name>
    <name evidence="2" type="ORF">Dper_GL15264</name>
</gene>
<feature type="compositionally biased region" description="Polar residues" evidence="1">
    <location>
        <begin position="35"/>
        <end position="55"/>
    </location>
</feature>
<reference evidence="2 3" key="1">
    <citation type="journal article" date="2007" name="Nature">
        <title>Evolution of genes and genomes on the Drosophila phylogeny.</title>
        <authorList>
            <consortium name="Drosophila 12 Genomes Consortium"/>
            <person name="Clark A.G."/>
            <person name="Eisen M.B."/>
            <person name="Smith D.R."/>
            <person name="Bergman C.M."/>
            <person name="Oliver B."/>
            <person name="Markow T.A."/>
            <person name="Kaufman T.C."/>
            <person name="Kellis M."/>
            <person name="Gelbart W."/>
            <person name="Iyer V.N."/>
            <person name="Pollard D.A."/>
            <person name="Sackton T.B."/>
            <person name="Larracuente A.M."/>
            <person name="Singh N.D."/>
            <person name="Abad J.P."/>
            <person name="Abt D.N."/>
            <person name="Adryan B."/>
            <person name="Aguade M."/>
            <person name="Akashi H."/>
            <person name="Anderson W.W."/>
            <person name="Aquadro C.F."/>
            <person name="Ardell D.H."/>
            <person name="Arguello R."/>
            <person name="Artieri C.G."/>
            <person name="Barbash D.A."/>
            <person name="Barker D."/>
            <person name="Barsanti P."/>
            <person name="Batterham P."/>
            <person name="Batzoglou S."/>
            <person name="Begun D."/>
            <person name="Bhutkar A."/>
            <person name="Blanco E."/>
            <person name="Bosak S.A."/>
            <person name="Bradley R.K."/>
            <person name="Brand A.D."/>
            <person name="Brent M.R."/>
            <person name="Brooks A.N."/>
            <person name="Brown R.H."/>
            <person name="Butlin R.K."/>
            <person name="Caggese C."/>
            <person name="Calvi B.R."/>
            <person name="Bernardo de Carvalho A."/>
            <person name="Caspi A."/>
            <person name="Castrezana S."/>
            <person name="Celniker S.E."/>
            <person name="Chang J.L."/>
            <person name="Chapple C."/>
            <person name="Chatterji S."/>
            <person name="Chinwalla A."/>
            <person name="Civetta A."/>
            <person name="Clifton S.W."/>
            <person name="Comeron J.M."/>
            <person name="Costello J.C."/>
            <person name="Coyne J.A."/>
            <person name="Daub J."/>
            <person name="David R.G."/>
            <person name="Delcher A.L."/>
            <person name="Delehaunty K."/>
            <person name="Do C.B."/>
            <person name="Ebling H."/>
            <person name="Edwards K."/>
            <person name="Eickbush T."/>
            <person name="Evans J.D."/>
            <person name="Filipski A."/>
            <person name="Findeiss S."/>
            <person name="Freyhult E."/>
            <person name="Fulton L."/>
            <person name="Fulton R."/>
            <person name="Garcia A.C."/>
            <person name="Gardiner A."/>
            <person name="Garfield D.A."/>
            <person name="Garvin B.E."/>
            <person name="Gibson G."/>
            <person name="Gilbert D."/>
            <person name="Gnerre S."/>
            <person name="Godfrey J."/>
            <person name="Good R."/>
            <person name="Gotea V."/>
            <person name="Gravely B."/>
            <person name="Greenberg A.J."/>
            <person name="Griffiths-Jones S."/>
            <person name="Gross S."/>
            <person name="Guigo R."/>
            <person name="Gustafson E.A."/>
            <person name="Haerty W."/>
            <person name="Hahn M.W."/>
            <person name="Halligan D.L."/>
            <person name="Halpern A.L."/>
            <person name="Halter G.M."/>
            <person name="Han M.V."/>
            <person name="Heger A."/>
            <person name="Hillier L."/>
            <person name="Hinrichs A.S."/>
            <person name="Holmes I."/>
            <person name="Hoskins R.A."/>
            <person name="Hubisz M.J."/>
            <person name="Hultmark D."/>
            <person name="Huntley M.A."/>
            <person name="Jaffe D.B."/>
            <person name="Jagadeeshan S."/>
            <person name="Jeck W.R."/>
            <person name="Johnson J."/>
            <person name="Jones C.D."/>
            <person name="Jordan W.C."/>
            <person name="Karpen G.H."/>
            <person name="Kataoka E."/>
            <person name="Keightley P.D."/>
            <person name="Kheradpour P."/>
            <person name="Kirkness E.F."/>
            <person name="Koerich L.B."/>
            <person name="Kristiansen K."/>
            <person name="Kudrna D."/>
            <person name="Kulathinal R.J."/>
            <person name="Kumar S."/>
            <person name="Kwok R."/>
            <person name="Lander E."/>
            <person name="Langley C.H."/>
            <person name="Lapoint R."/>
            <person name="Lazzaro B.P."/>
            <person name="Lee S.J."/>
            <person name="Levesque L."/>
            <person name="Li R."/>
            <person name="Lin C.F."/>
            <person name="Lin M.F."/>
            <person name="Lindblad-Toh K."/>
            <person name="Llopart A."/>
            <person name="Long M."/>
            <person name="Low L."/>
            <person name="Lozovsky E."/>
            <person name="Lu J."/>
            <person name="Luo M."/>
            <person name="Machado C.A."/>
            <person name="Makalowski W."/>
            <person name="Marzo M."/>
            <person name="Matsuda M."/>
            <person name="Matzkin L."/>
            <person name="McAllister B."/>
            <person name="McBride C.S."/>
            <person name="McKernan B."/>
            <person name="McKernan K."/>
            <person name="Mendez-Lago M."/>
            <person name="Minx P."/>
            <person name="Mollenhauer M.U."/>
            <person name="Montooth K."/>
            <person name="Mount S.M."/>
            <person name="Mu X."/>
            <person name="Myers E."/>
            <person name="Negre B."/>
            <person name="Newfeld S."/>
            <person name="Nielsen R."/>
            <person name="Noor M.A."/>
            <person name="O'Grady P."/>
            <person name="Pachter L."/>
            <person name="Papaceit M."/>
            <person name="Parisi M.J."/>
            <person name="Parisi M."/>
            <person name="Parts L."/>
            <person name="Pedersen J.S."/>
            <person name="Pesole G."/>
            <person name="Phillippy A.M."/>
            <person name="Ponting C.P."/>
            <person name="Pop M."/>
            <person name="Porcelli D."/>
            <person name="Powell J.R."/>
            <person name="Prohaska S."/>
            <person name="Pruitt K."/>
            <person name="Puig M."/>
            <person name="Quesneville H."/>
            <person name="Ram K.R."/>
            <person name="Rand D."/>
            <person name="Rasmussen M.D."/>
            <person name="Reed L.K."/>
            <person name="Reenan R."/>
            <person name="Reily A."/>
            <person name="Remington K.A."/>
            <person name="Rieger T.T."/>
            <person name="Ritchie M.G."/>
            <person name="Robin C."/>
            <person name="Rogers Y.H."/>
            <person name="Rohde C."/>
            <person name="Rozas J."/>
            <person name="Rubenfield M.J."/>
            <person name="Ruiz A."/>
            <person name="Russo S."/>
            <person name="Salzberg S.L."/>
            <person name="Sanchez-Gracia A."/>
            <person name="Saranga D.J."/>
            <person name="Sato H."/>
            <person name="Schaeffer S.W."/>
            <person name="Schatz M.C."/>
            <person name="Schlenke T."/>
            <person name="Schwartz R."/>
            <person name="Segarra C."/>
            <person name="Singh R.S."/>
            <person name="Sirot L."/>
            <person name="Sirota M."/>
            <person name="Sisneros N.B."/>
            <person name="Smith C.D."/>
            <person name="Smith T.F."/>
            <person name="Spieth J."/>
            <person name="Stage D.E."/>
            <person name="Stark A."/>
            <person name="Stephan W."/>
            <person name="Strausberg R.L."/>
            <person name="Strempel S."/>
            <person name="Sturgill D."/>
            <person name="Sutton G."/>
            <person name="Sutton G.G."/>
            <person name="Tao W."/>
            <person name="Teichmann S."/>
            <person name="Tobari Y.N."/>
            <person name="Tomimura Y."/>
            <person name="Tsolas J.M."/>
            <person name="Valente V.L."/>
            <person name="Venter E."/>
            <person name="Venter J.C."/>
            <person name="Vicario S."/>
            <person name="Vieira F.G."/>
            <person name="Vilella A.J."/>
            <person name="Villasante A."/>
            <person name="Walenz B."/>
            <person name="Wang J."/>
            <person name="Wasserman M."/>
            <person name="Watts T."/>
            <person name="Wilson D."/>
            <person name="Wilson R.K."/>
            <person name="Wing R.A."/>
            <person name="Wolfner M.F."/>
            <person name="Wong A."/>
            <person name="Wong G.K."/>
            <person name="Wu C.I."/>
            <person name="Wu G."/>
            <person name="Yamamoto D."/>
            <person name="Yang H.P."/>
            <person name="Yang S.P."/>
            <person name="Yorke J.A."/>
            <person name="Yoshida K."/>
            <person name="Zdobnov E."/>
            <person name="Zhang P."/>
            <person name="Zhang Y."/>
            <person name="Zimin A.V."/>
            <person name="Baldwin J."/>
            <person name="Abdouelleil A."/>
            <person name="Abdulkadir J."/>
            <person name="Abebe A."/>
            <person name="Abera B."/>
            <person name="Abreu J."/>
            <person name="Acer S.C."/>
            <person name="Aftuck L."/>
            <person name="Alexander A."/>
            <person name="An P."/>
            <person name="Anderson E."/>
            <person name="Anderson S."/>
            <person name="Arachi H."/>
            <person name="Azer M."/>
            <person name="Bachantsang P."/>
            <person name="Barry A."/>
            <person name="Bayul T."/>
            <person name="Berlin A."/>
            <person name="Bessette D."/>
            <person name="Bloom T."/>
            <person name="Blye J."/>
            <person name="Boguslavskiy L."/>
            <person name="Bonnet C."/>
            <person name="Boukhgalter B."/>
            <person name="Bourzgui I."/>
            <person name="Brown A."/>
            <person name="Cahill P."/>
            <person name="Channer S."/>
            <person name="Cheshatsang Y."/>
            <person name="Chuda L."/>
            <person name="Citroen M."/>
            <person name="Collymore A."/>
            <person name="Cooke P."/>
            <person name="Costello M."/>
            <person name="D'Aco K."/>
            <person name="Daza R."/>
            <person name="De Haan G."/>
            <person name="DeGray S."/>
            <person name="DeMaso C."/>
            <person name="Dhargay N."/>
            <person name="Dooley K."/>
            <person name="Dooley E."/>
            <person name="Doricent M."/>
            <person name="Dorje P."/>
            <person name="Dorjee K."/>
            <person name="Dupes A."/>
            <person name="Elong R."/>
            <person name="Falk J."/>
            <person name="Farina A."/>
            <person name="Faro S."/>
            <person name="Ferguson D."/>
            <person name="Fisher S."/>
            <person name="Foley C.D."/>
            <person name="Franke A."/>
            <person name="Friedrich D."/>
            <person name="Gadbois L."/>
            <person name="Gearin G."/>
            <person name="Gearin C.R."/>
            <person name="Giannoukos G."/>
            <person name="Goode T."/>
            <person name="Graham J."/>
            <person name="Grandbois E."/>
            <person name="Grewal S."/>
            <person name="Gyaltsen K."/>
            <person name="Hafez N."/>
            <person name="Hagos B."/>
            <person name="Hall J."/>
            <person name="Henson C."/>
            <person name="Hollinger A."/>
            <person name="Honan T."/>
            <person name="Huard M.D."/>
            <person name="Hughes L."/>
            <person name="Hurhula B."/>
            <person name="Husby M.E."/>
            <person name="Kamat A."/>
            <person name="Kanga B."/>
            <person name="Kashin S."/>
            <person name="Khazanovich D."/>
            <person name="Kisner P."/>
            <person name="Lance K."/>
            <person name="Lara M."/>
            <person name="Lee W."/>
            <person name="Lennon N."/>
            <person name="Letendre F."/>
            <person name="LeVine R."/>
            <person name="Lipovsky A."/>
            <person name="Liu X."/>
            <person name="Liu J."/>
            <person name="Liu S."/>
            <person name="Lokyitsang T."/>
            <person name="Lokyitsang Y."/>
            <person name="Lubonja R."/>
            <person name="Lui A."/>
            <person name="MacDonald P."/>
            <person name="Magnisalis V."/>
            <person name="Maru K."/>
            <person name="Matthews C."/>
            <person name="McCusker W."/>
            <person name="McDonough S."/>
            <person name="Mehta T."/>
            <person name="Meldrim J."/>
            <person name="Meneus L."/>
            <person name="Mihai O."/>
            <person name="Mihalev A."/>
            <person name="Mihova T."/>
            <person name="Mittelman R."/>
            <person name="Mlenga V."/>
            <person name="Montmayeur A."/>
            <person name="Mulrain L."/>
            <person name="Navidi A."/>
            <person name="Naylor J."/>
            <person name="Negash T."/>
            <person name="Nguyen T."/>
            <person name="Nguyen N."/>
            <person name="Nicol R."/>
            <person name="Norbu C."/>
            <person name="Norbu N."/>
            <person name="Novod N."/>
            <person name="O'Neill B."/>
            <person name="Osman S."/>
            <person name="Markiewicz E."/>
            <person name="Oyono O.L."/>
            <person name="Patti C."/>
            <person name="Phunkhang P."/>
            <person name="Pierre F."/>
            <person name="Priest M."/>
            <person name="Raghuraman S."/>
            <person name="Rege F."/>
            <person name="Reyes R."/>
            <person name="Rise C."/>
            <person name="Rogov P."/>
            <person name="Ross K."/>
            <person name="Ryan E."/>
            <person name="Settipalli S."/>
            <person name="Shea T."/>
            <person name="Sherpa N."/>
            <person name="Shi L."/>
            <person name="Shih D."/>
            <person name="Sparrow T."/>
            <person name="Spaulding J."/>
            <person name="Stalker J."/>
            <person name="Stange-Thomann N."/>
            <person name="Stavropoulos S."/>
            <person name="Stone C."/>
            <person name="Strader C."/>
            <person name="Tesfaye S."/>
            <person name="Thomson T."/>
            <person name="Thoulutsang Y."/>
            <person name="Thoulutsang D."/>
            <person name="Topham K."/>
            <person name="Topping I."/>
            <person name="Tsamla T."/>
            <person name="Vassiliev H."/>
            <person name="Vo A."/>
            <person name="Wangchuk T."/>
            <person name="Wangdi T."/>
            <person name="Weiand M."/>
            <person name="Wilkinson J."/>
            <person name="Wilson A."/>
            <person name="Yadav S."/>
            <person name="Young G."/>
            <person name="Yu Q."/>
            <person name="Zembek L."/>
            <person name="Zhong D."/>
            <person name="Zimmer A."/>
            <person name="Zwirko Z."/>
            <person name="Jaffe D.B."/>
            <person name="Alvarez P."/>
            <person name="Brockman W."/>
            <person name="Butler J."/>
            <person name="Chin C."/>
            <person name="Gnerre S."/>
            <person name="Grabherr M."/>
            <person name="Kleber M."/>
            <person name="Mauceli E."/>
            <person name="MacCallum I."/>
        </authorList>
    </citation>
    <scope>NUCLEOTIDE SEQUENCE [LARGE SCALE GENOMIC DNA]</scope>
    <source>
        <strain evidence="3">MSH-3 / Tucson 14011-0111.49</strain>
    </source>
</reference>
<feature type="compositionally biased region" description="Basic and acidic residues" evidence="1">
    <location>
        <begin position="1"/>
        <end position="29"/>
    </location>
</feature>
<feature type="region of interest" description="Disordered" evidence="1">
    <location>
        <begin position="1"/>
        <end position="84"/>
    </location>
</feature>
<organism evidence="3">
    <name type="scientific">Drosophila persimilis</name>
    <name type="common">Fruit fly</name>
    <dbReference type="NCBI Taxonomy" id="7234"/>
    <lineage>
        <taxon>Eukaryota</taxon>
        <taxon>Metazoa</taxon>
        <taxon>Ecdysozoa</taxon>
        <taxon>Arthropoda</taxon>
        <taxon>Hexapoda</taxon>
        <taxon>Insecta</taxon>
        <taxon>Pterygota</taxon>
        <taxon>Neoptera</taxon>
        <taxon>Endopterygota</taxon>
        <taxon>Diptera</taxon>
        <taxon>Brachycera</taxon>
        <taxon>Muscomorpha</taxon>
        <taxon>Ephydroidea</taxon>
        <taxon>Drosophilidae</taxon>
        <taxon>Drosophila</taxon>
        <taxon>Sophophora</taxon>
    </lineage>
</organism>
<dbReference type="EMBL" id="CH479207">
    <property type="protein sequence ID" value="EDW31083.1"/>
    <property type="molecule type" value="Genomic_DNA"/>
</dbReference>
<keyword evidence="3" id="KW-1185">Reference proteome</keyword>
<dbReference type="PhylomeDB" id="B4H3Y2"/>
<evidence type="ECO:0000313" key="2">
    <source>
        <dbReference type="EMBL" id="EDW31083.1"/>
    </source>
</evidence>
<dbReference type="AlphaFoldDB" id="B4H3Y2"/>
<evidence type="ECO:0000313" key="3">
    <source>
        <dbReference type="Proteomes" id="UP000008744"/>
    </source>
</evidence>
<sequence length="104" mass="11583">MKPKDSKKEDKAGEKMENVSETTPKEKRGSLKPNIGSQSKVGSRDTMTPKLTQDLTKADEKKNDTGTPSTRADENKKNGSTVNEEMANLLISDLFVMRDRSRKP</sequence>